<evidence type="ECO:0000313" key="2">
    <source>
        <dbReference type="EMBL" id="RGN38194.1"/>
    </source>
</evidence>
<keyword evidence="1" id="KW-0732">Signal</keyword>
<reference evidence="2 3" key="1">
    <citation type="submission" date="2018-08" db="EMBL/GenBank/DDBJ databases">
        <title>A genome reference for cultivated species of the human gut microbiota.</title>
        <authorList>
            <person name="Zou Y."/>
            <person name="Xue W."/>
            <person name="Luo G."/>
        </authorList>
    </citation>
    <scope>NUCLEOTIDE SEQUENCE [LARGE SCALE GENOMIC DNA]</scope>
    <source>
        <strain evidence="2 3">OM05-15BH</strain>
    </source>
</reference>
<name>A0A3E5BKR6_9BACE</name>
<gene>
    <name evidence="2" type="ORF">DXB65_04960</name>
</gene>
<dbReference type="EMBL" id="QSUL01000003">
    <property type="protein sequence ID" value="RGN38194.1"/>
    <property type="molecule type" value="Genomic_DNA"/>
</dbReference>
<comment type="caution">
    <text evidence="2">The sequence shown here is derived from an EMBL/GenBank/DDBJ whole genome shotgun (WGS) entry which is preliminary data.</text>
</comment>
<evidence type="ECO:0000256" key="1">
    <source>
        <dbReference type="SAM" id="SignalP"/>
    </source>
</evidence>
<evidence type="ECO:0000313" key="3">
    <source>
        <dbReference type="Proteomes" id="UP000260983"/>
    </source>
</evidence>
<accession>A0A3E5BKR6</accession>
<feature type="signal peptide" evidence="1">
    <location>
        <begin position="1"/>
        <end position="20"/>
    </location>
</feature>
<proteinExistence type="predicted"/>
<dbReference type="AlphaFoldDB" id="A0A3E5BKR6"/>
<sequence length="319" mass="37129">MNIKTFLIMAIMAFANCGNAQVKIKTEKEMEQEKIKLKELIQQELAMVSRYPHQPAYYVQVNKSGCRIVVKVDDIPLGYNFAKDEGQTMLYPINDHLFGSGEHVLSVEVYPLTTQRTVSADTWVNLKVILFPEKSENEREMIAELNVPRNIGEQKLSIYCDSLCFKVKLPFDYTKVLRTAKDLRKVPNLEAKVLAHYNKVRDMMIAGKYYEYNKMRLASTWVLTDIHYLTEENLESAYLQPDELFRFDCEVTDWKAAPIENYEMIICGNGKVVYLRRIGTMDQVLRATYSDIDEEYEYLSTKFIALYMPQGSDELMELY</sequence>
<feature type="chain" id="PRO_5017804665" evidence="1">
    <location>
        <begin position="21"/>
        <end position="319"/>
    </location>
</feature>
<organism evidence="2 3">
    <name type="scientific">Bacteroides oleiciplenus</name>
    <dbReference type="NCBI Taxonomy" id="626931"/>
    <lineage>
        <taxon>Bacteria</taxon>
        <taxon>Pseudomonadati</taxon>
        <taxon>Bacteroidota</taxon>
        <taxon>Bacteroidia</taxon>
        <taxon>Bacteroidales</taxon>
        <taxon>Bacteroidaceae</taxon>
        <taxon>Bacteroides</taxon>
    </lineage>
</organism>
<protein>
    <submittedName>
        <fullName evidence="2">Uncharacterized protein</fullName>
    </submittedName>
</protein>
<dbReference type="Proteomes" id="UP000260983">
    <property type="component" value="Unassembled WGS sequence"/>
</dbReference>